<name>A0A2S2NI15_SCHGA</name>
<feature type="domain" description="Transposable element P transposase-like RNase H C-terminal" evidence="1">
    <location>
        <begin position="38"/>
        <end position="62"/>
    </location>
</feature>
<accession>A0A2S2NI15</accession>
<gene>
    <name evidence="2" type="ORF">g.65884</name>
</gene>
<dbReference type="Pfam" id="PF21789">
    <property type="entry name" value="TNP-like_RNaseH_C"/>
    <property type="match status" value="1"/>
</dbReference>
<evidence type="ECO:0000259" key="1">
    <source>
        <dbReference type="Pfam" id="PF21789"/>
    </source>
</evidence>
<proteinExistence type="predicted"/>
<evidence type="ECO:0000313" key="2">
    <source>
        <dbReference type="EMBL" id="MBY16841.1"/>
    </source>
</evidence>
<reference evidence="2" key="1">
    <citation type="submission" date="2018-04" db="EMBL/GenBank/DDBJ databases">
        <title>Transcriptome of Schizaphis graminum biotype I.</title>
        <authorList>
            <person name="Scully E.D."/>
            <person name="Geib S.M."/>
            <person name="Palmer N.A."/>
            <person name="Koch K."/>
            <person name="Bradshaw J."/>
            <person name="Heng-Moss T."/>
            <person name="Sarath G."/>
        </authorList>
    </citation>
    <scope>NUCLEOTIDE SEQUENCE</scope>
</reference>
<protein>
    <recommendedName>
        <fullName evidence="1">Transposable element P transposase-like RNase H C-terminal domain-containing protein</fullName>
    </recommendedName>
</protein>
<dbReference type="AlphaFoldDB" id="A0A2S2NI15"/>
<organism evidence="2">
    <name type="scientific">Schizaphis graminum</name>
    <name type="common">Green bug aphid</name>
    <dbReference type="NCBI Taxonomy" id="13262"/>
    <lineage>
        <taxon>Eukaryota</taxon>
        <taxon>Metazoa</taxon>
        <taxon>Ecdysozoa</taxon>
        <taxon>Arthropoda</taxon>
        <taxon>Hexapoda</taxon>
        <taxon>Insecta</taxon>
        <taxon>Pterygota</taxon>
        <taxon>Neoptera</taxon>
        <taxon>Paraneoptera</taxon>
        <taxon>Hemiptera</taxon>
        <taxon>Sternorrhyncha</taxon>
        <taxon>Aphidomorpha</taxon>
        <taxon>Aphidoidea</taxon>
        <taxon>Aphididae</taxon>
        <taxon>Aphidini</taxon>
        <taxon>Schizaphis</taxon>
    </lineage>
</organism>
<dbReference type="InterPro" id="IPR048367">
    <property type="entry name" value="TNP-like_RNaseH_C"/>
</dbReference>
<sequence length="126" mass="14312">MLLLMVAHGIEACGIRLVLPIQMFSVNIHQILLFVKHFFGIVRQACGSNQHPDPKQFVQIYRLLSCYSLIKPPRGSNVDGGEVIKTLLDIQINNSEDIQKKADLFCWLCCTKCKKTFISKKLHSLL</sequence>
<dbReference type="EMBL" id="GGMR01004222">
    <property type="protein sequence ID" value="MBY16841.1"/>
    <property type="molecule type" value="Transcribed_RNA"/>
</dbReference>